<keyword evidence="1" id="KW-0808">Transferase</keyword>
<reference evidence="5" key="1">
    <citation type="submission" date="2018-05" db="EMBL/GenBank/DDBJ databases">
        <authorList>
            <person name="Lanie J.A."/>
            <person name="Ng W.-L."/>
            <person name="Kazmierczak K.M."/>
            <person name="Andrzejewski T.M."/>
            <person name="Davidsen T.M."/>
            <person name="Wayne K.J."/>
            <person name="Tettelin H."/>
            <person name="Glass J.I."/>
            <person name="Rusch D."/>
            <person name="Podicherti R."/>
            <person name="Tsui H.-C.T."/>
            <person name="Winkler M.E."/>
        </authorList>
    </citation>
    <scope>NUCLEOTIDE SEQUENCE</scope>
</reference>
<dbReference type="Gene3D" id="3.60.20.40">
    <property type="match status" value="1"/>
</dbReference>
<dbReference type="EMBL" id="UINC01004137">
    <property type="protein sequence ID" value="SVA12084.1"/>
    <property type="molecule type" value="Genomic_DNA"/>
</dbReference>
<evidence type="ECO:0008006" key="6">
    <source>
        <dbReference type="Google" id="ProtNLM"/>
    </source>
</evidence>
<dbReference type="PANTHER" id="PTHR43199">
    <property type="entry name" value="GLUTATHIONE HYDROLASE"/>
    <property type="match status" value="1"/>
</dbReference>
<sequence>MVVSTSRQASEAGVKILKKGGNAVDAAVAVGFALAVTSSSNGNIGGGGFMIGVSNKGERFTLDHREKAPDAAHRDMFIDDMGNVIPNMSLYTRAGSGVPGTVSGLLKAWADHGSGNITRYQILAPAIRLADKGFILSYYEAERFNNNRELFQTNAAAAKIFIRKDGRPWKKGDRFIQNNLARTLKRIAKFGQEGFYNGPVADMIIEEMKRGNGLITHEDLKNYNSVYREPVRGTFHNIEILSMGPPSSGGLLLIQMLNMLENFRLDTMGWNSADYIHLLTEIERRAYADRAEHLGDEDFWDVPAEMLVSKNYAKARISDISMKKATPSKDVFSGPLAGYESPETTHYSVVDKNGYAVAVTTTINLGYGGGHLVAGAGFFLNNEMDDFSIKPGFPNAYGLVGNEANAIRGAKRPLSSMSPTILLFDDEPLMTIGTPGGSTIITTVLQCIINVVLHRMDIKEAVCSPRVHHQWLPPDAIHIEPRSIPKDVINILESRGHIITPYGGGSGKQGYIGEANGILITEDGLYGAGDCRGETSAVGY</sequence>
<dbReference type="Gene3D" id="1.10.246.130">
    <property type="match status" value="1"/>
</dbReference>
<gene>
    <name evidence="5" type="ORF">METZ01_LOCUS64938</name>
</gene>
<dbReference type="InterPro" id="IPR043137">
    <property type="entry name" value="GGT_ssub_C"/>
</dbReference>
<keyword evidence="2" id="KW-0378">Hydrolase</keyword>
<evidence type="ECO:0000256" key="2">
    <source>
        <dbReference type="ARBA" id="ARBA00022801"/>
    </source>
</evidence>
<dbReference type="InterPro" id="IPR051792">
    <property type="entry name" value="GGT_bact"/>
</dbReference>
<proteinExistence type="predicted"/>
<accession>A0A381T8M4</accession>
<dbReference type="NCBIfam" id="TIGR00066">
    <property type="entry name" value="g_glut_trans"/>
    <property type="match status" value="1"/>
</dbReference>
<name>A0A381T8M4_9ZZZZ</name>
<dbReference type="InterPro" id="IPR029055">
    <property type="entry name" value="Ntn_hydrolases_N"/>
</dbReference>
<dbReference type="InterPro" id="IPR043138">
    <property type="entry name" value="GGT_lsub"/>
</dbReference>
<dbReference type="GO" id="GO:0016746">
    <property type="term" value="F:acyltransferase activity"/>
    <property type="evidence" value="ECO:0007669"/>
    <property type="project" value="UniProtKB-KW"/>
</dbReference>
<dbReference type="GO" id="GO:0036374">
    <property type="term" value="F:glutathione hydrolase activity"/>
    <property type="evidence" value="ECO:0007669"/>
    <property type="project" value="InterPro"/>
</dbReference>
<dbReference type="SUPFAM" id="SSF56235">
    <property type="entry name" value="N-terminal nucleophile aminohydrolases (Ntn hydrolases)"/>
    <property type="match status" value="1"/>
</dbReference>
<evidence type="ECO:0000313" key="5">
    <source>
        <dbReference type="EMBL" id="SVA12084.1"/>
    </source>
</evidence>
<evidence type="ECO:0000256" key="1">
    <source>
        <dbReference type="ARBA" id="ARBA00022679"/>
    </source>
</evidence>
<dbReference type="AlphaFoldDB" id="A0A381T8M4"/>
<keyword evidence="4" id="KW-0012">Acyltransferase</keyword>
<dbReference type="GO" id="GO:0006751">
    <property type="term" value="P:glutathione catabolic process"/>
    <property type="evidence" value="ECO:0007669"/>
    <property type="project" value="InterPro"/>
</dbReference>
<evidence type="ECO:0000256" key="3">
    <source>
        <dbReference type="ARBA" id="ARBA00023145"/>
    </source>
</evidence>
<dbReference type="Pfam" id="PF01019">
    <property type="entry name" value="G_glu_transpept"/>
    <property type="match status" value="1"/>
</dbReference>
<keyword evidence="3" id="KW-0865">Zymogen</keyword>
<dbReference type="InterPro" id="IPR000101">
    <property type="entry name" value="GGT_peptidase"/>
</dbReference>
<organism evidence="5">
    <name type="scientific">marine metagenome</name>
    <dbReference type="NCBI Taxonomy" id="408172"/>
    <lineage>
        <taxon>unclassified sequences</taxon>
        <taxon>metagenomes</taxon>
        <taxon>ecological metagenomes</taxon>
    </lineage>
</organism>
<protein>
    <recommendedName>
        <fullName evidence="6">Gamma-glutamyltransferase</fullName>
    </recommendedName>
</protein>
<dbReference type="PANTHER" id="PTHR43199:SF1">
    <property type="entry name" value="GLUTATHIONE HYDROLASE PROENZYME"/>
    <property type="match status" value="1"/>
</dbReference>
<evidence type="ECO:0000256" key="4">
    <source>
        <dbReference type="ARBA" id="ARBA00023315"/>
    </source>
</evidence>
<dbReference type="PRINTS" id="PR01210">
    <property type="entry name" value="GGTRANSPTASE"/>
</dbReference>